<evidence type="ECO:0000256" key="1">
    <source>
        <dbReference type="SAM" id="MobiDB-lite"/>
    </source>
</evidence>
<proteinExistence type="predicted"/>
<dbReference type="RefSeq" id="WP_328953003.1">
    <property type="nucleotide sequence ID" value="NZ_CP108110.1"/>
</dbReference>
<organism evidence="2 3">
    <name type="scientific">Kitasatospora purpeofusca</name>
    <dbReference type="NCBI Taxonomy" id="67352"/>
    <lineage>
        <taxon>Bacteria</taxon>
        <taxon>Bacillati</taxon>
        <taxon>Actinomycetota</taxon>
        <taxon>Actinomycetes</taxon>
        <taxon>Kitasatosporales</taxon>
        <taxon>Streptomycetaceae</taxon>
        <taxon>Kitasatospora</taxon>
    </lineage>
</organism>
<keyword evidence="3" id="KW-1185">Reference proteome</keyword>
<feature type="region of interest" description="Disordered" evidence="1">
    <location>
        <begin position="23"/>
        <end position="43"/>
    </location>
</feature>
<dbReference type="EMBL" id="CP108110">
    <property type="protein sequence ID" value="WUQ81929.1"/>
    <property type="molecule type" value="Genomic_DNA"/>
</dbReference>
<accession>A0ABZ1TVQ0</accession>
<gene>
    <name evidence="2" type="ORF">OHA16_02425</name>
</gene>
<evidence type="ECO:0000313" key="2">
    <source>
        <dbReference type="EMBL" id="WUQ81929.1"/>
    </source>
</evidence>
<reference evidence="2" key="1">
    <citation type="submission" date="2022-10" db="EMBL/GenBank/DDBJ databases">
        <title>The complete genomes of actinobacterial strains from the NBC collection.</title>
        <authorList>
            <person name="Joergensen T.S."/>
            <person name="Alvarez Arevalo M."/>
            <person name="Sterndorff E.B."/>
            <person name="Faurdal D."/>
            <person name="Vuksanovic O."/>
            <person name="Mourched A.-S."/>
            <person name="Charusanti P."/>
            <person name="Shaw S."/>
            <person name="Blin K."/>
            <person name="Weber T."/>
        </authorList>
    </citation>
    <scope>NUCLEOTIDE SEQUENCE</scope>
    <source>
        <strain evidence="2">NBC_00222</strain>
    </source>
</reference>
<protein>
    <submittedName>
        <fullName evidence="2">Uncharacterized protein</fullName>
    </submittedName>
</protein>
<dbReference type="Proteomes" id="UP001432222">
    <property type="component" value="Chromosome"/>
</dbReference>
<name>A0ABZ1TVQ0_9ACTN</name>
<evidence type="ECO:0000313" key="3">
    <source>
        <dbReference type="Proteomes" id="UP001432222"/>
    </source>
</evidence>
<sequence>MKRVIAGLSSLLWFVGLGDRKRAAQPYSPEGDNYRQSGGGFHL</sequence>